<dbReference type="PRINTS" id="PR01590">
    <property type="entry name" value="HTHFIS"/>
</dbReference>
<dbReference type="SUPFAM" id="SSF52540">
    <property type="entry name" value="P-loop containing nucleoside triphosphate hydrolases"/>
    <property type="match status" value="1"/>
</dbReference>
<accession>A0A239BR97</accession>
<dbReference type="RefSeq" id="WP_089281876.1">
    <property type="nucleotide sequence ID" value="NZ_FZOJ01000004.1"/>
</dbReference>
<dbReference type="Pfam" id="PF02954">
    <property type="entry name" value="HTH_8"/>
    <property type="match status" value="1"/>
</dbReference>
<dbReference type="Gene3D" id="3.40.50.300">
    <property type="entry name" value="P-loop containing nucleotide triphosphate hydrolases"/>
    <property type="match status" value="1"/>
</dbReference>
<dbReference type="InterPro" id="IPR035965">
    <property type="entry name" value="PAS-like_dom_sf"/>
</dbReference>
<dbReference type="SUPFAM" id="SSF55785">
    <property type="entry name" value="PYP-like sensor domain (PAS domain)"/>
    <property type="match status" value="1"/>
</dbReference>
<dbReference type="InterPro" id="IPR003593">
    <property type="entry name" value="AAA+_ATPase"/>
</dbReference>
<evidence type="ECO:0000259" key="8">
    <source>
        <dbReference type="PROSITE" id="PS50113"/>
    </source>
</evidence>
<dbReference type="InterPro" id="IPR027417">
    <property type="entry name" value="P-loop_NTPase"/>
</dbReference>
<keyword evidence="5" id="KW-0175">Coiled coil</keyword>
<dbReference type="InterPro" id="IPR058031">
    <property type="entry name" value="AAA_lid_NorR"/>
</dbReference>
<dbReference type="EMBL" id="FZOJ01000004">
    <property type="protein sequence ID" value="SNS10396.1"/>
    <property type="molecule type" value="Genomic_DNA"/>
</dbReference>
<dbReference type="OrthoDB" id="9803970at2"/>
<dbReference type="InterPro" id="IPR000700">
    <property type="entry name" value="PAS-assoc_C"/>
</dbReference>
<dbReference type="PROSITE" id="PS50112">
    <property type="entry name" value="PAS"/>
    <property type="match status" value="1"/>
</dbReference>
<dbReference type="InterPro" id="IPR002197">
    <property type="entry name" value="HTH_Fis"/>
</dbReference>
<dbReference type="AlphaFoldDB" id="A0A239BR97"/>
<dbReference type="Proteomes" id="UP000198304">
    <property type="component" value="Unassembled WGS sequence"/>
</dbReference>
<keyword evidence="10" id="KW-1185">Reference proteome</keyword>
<evidence type="ECO:0000259" key="6">
    <source>
        <dbReference type="PROSITE" id="PS50045"/>
    </source>
</evidence>
<evidence type="ECO:0000313" key="10">
    <source>
        <dbReference type="Proteomes" id="UP000198304"/>
    </source>
</evidence>
<dbReference type="PROSITE" id="PS00676">
    <property type="entry name" value="SIGMA54_INTERACT_2"/>
    <property type="match status" value="1"/>
</dbReference>
<dbReference type="Gene3D" id="1.10.8.60">
    <property type="match status" value="1"/>
</dbReference>
<dbReference type="Gene3D" id="3.30.450.40">
    <property type="match status" value="1"/>
</dbReference>
<dbReference type="NCBIfam" id="TIGR00229">
    <property type="entry name" value="sensory_box"/>
    <property type="match status" value="1"/>
</dbReference>
<organism evidence="9 10">
    <name type="scientific">Anaerovirgula multivorans</name>
    <dbReference type="NCBI Taxonomy" id="312168"/>
    <lineage>
        <taxon>Bacteria</taxon>
        <taxon>Bacillati</taxon>
        <taxon>Bacillota</taxon>
        <taxon>Clostridia</taxon>
        <taxon>Peptostreptococcales</taxon>
        <taxon>Natronincolaceae</taxon>
        <taxon>Anaerovirgula</taxon>
    </lineage>
</organism>
<reference evidence="9 10" key="1">
    <citation type="submission" date="2017-06" db="EMBL/GenBank/DDBJ databases">
        <authorList>
            <person name="Kim H.J."/>
            <person name="Triplett B.A."/>
        </authorList>
    </citation>
    <scope>NUCLEOTIDE SEQUENCE [LARGE SCALE GENOMIC DNA]</scope>
    <source>
        <strain evidence="9 10">SCA</strain>
    </source>
</reference>
<evidence type="ECO:0000256" key="2">
    <source>
        <dbReference type="ARBA" id="ARBA00022840"/>
    </source>
</evidence>
<dbReference type="Gene3D" id="3.30.450.20">
    <property type="entry name" value="PAS domain"/>
    <property type="match status" value="1"/>
</dbReference>
<keyword evidence="3" id="KW-0805">Transcription regulation</keyword>
<dbReference type="SUPFAM" id="SSF46689">
    <property type="entry name" value="Homeodomain-like"/>
    <property type="match status" value="1"/>
</dbReference>
<dbReference type="SMART" id="SM00382">
    <property type="entry name" value="AAA"/>
    <property type="match status" value="1"/>
</dbReference>
<dbReference type="PROSITE" id="PS50113">
    <property type="entry name" value="PAC"/>
    <property type="match status" value="1"/>
</dbReference>
<protein>
    <submittedName>
        <fullName evidence="9">PAS domain S-box-containing protein</fullName>
    </submittedName>
</protein>
<feature type="coiled-coil region" evidence="5">
    <location>
        <begin position="527"/>
        <end position="554"/>
    </location>
</feature>
<dbReference type="CDD" id="cd00130">
    <property type="entry name" value="PAS"/>
    <property type="match status" value="1"/>
</dbReference>
<dbReference type="Gene3D" id="1.10.10.60">
    <property type="entry name" value="Homeodomain-like"/>
    <property type="match status" value="1"/>
</dbReference>
<dbReference type="CDD" id="cd00009">
    <property type="entry name" value="AAA"/>
    <property type="match status" value="1"/>
</dbReference>
<evidence type="ECO:0000256" key="1">
    <source>
        <dbReference type="ARBA" id="ARBA00022741"/>
    </source>
</evidence>
<sequence>MINKGKVDLYKRDDIFANINNVLSKEVYEKIIESNSILIENAKIFMNYLLSFIQEKNFIIVLTDKHANVLEAVGGEYILQKSKKDLNFLKGAILKESFVGETAINLAIKQNVPTQICGVEHSNPGHQDWSCYAAPIMIEEDTMGVICLTEYNKEPNENALGMIIASAKGIENQIKNHIKTLKIQEQTKYQNAIVENISEGFLMIDNKGIVTYINEKGGKILGINKKESIGKPIGDLVPFKPIILDVLDTGRGYTDREYVLENYEGTKYHLLKTATPVRDENGELIGVIDIFKEIKYVKKMVNNMVGAKASFTFDDIVGSSSEMVECINLAKKAAQSSSNTLILGESGTGKELFAQAIHNQSARRNGPFVAINCAAIPKELIESELFGYASGAFTGGIKGGRPGKFELANGGTIFLDEIGDMPLNIQAKLLRVLQDRKVVRVGANNVFSVDVRIIAATNKNLYDACKNGDFRWDIYYRLNVLTIQIPSLRERSEDIEEVTMHLIRKISKRLEKTTKEISNEALNLLKVNCWKGNVRELENVLERAINMCEEEKIDLKHLPQQLTNENNKKIEENRGFQEIMSLEEMERELIEKVLMHCEGNISKASKLLNVSRNTLYNKMGKYKLSV</sequence>
<dbReference type="InterPro" id="IPR025943">
    <property type="entry name" value="Sigma_54_int_dom_ATP-bd_2"/>
</dbReference>
<evidence type="ECO:0000313" key="9">
    <source>
        <dbReference type="EMBL" id="SNS10396.1"/>
    </source>
</evidence>
<dbReference type="Pfam" id="PF00989">
    <property type="entry name" value="PAS"/>
    <property type="match status" value="1"/>
</dbReference>
<feature type="domain" description="PAS" evidence="7">
    <location>
        <begin position="186"/>
        <end position="237"/>
    </location>
</feature>
<gene>
    <name evidence="9" type="ORF">SAMN05446037_100488</name>
</gene>
<dbReference type="GO" id="GO:0043565">
    <property type="term" value="F:sequence-specific DNA binding"/>
    <property type="evidence" value="ECO:0007669"/>
    <property type="project" value="InterPro"/>
</dbReference>
<evidence type="ECO:0000256" key="3">
    <source>
        <dbReference type="ARBA" id="ARBA00023015"/>
    </source>
</evidence>
<evidence type="ECO:0000259" key="7">
    <source>
        <dbReference type="PROSITE" id="PS50112"/>
    </source>
</evidence>
<proteinExistence type="predicted"/>
<dbReference type="PANTHER" id="PTHR32071:SF57">
    <property type="entry name" value="C4-DICARBOXYLATE TRANSPORT TRANSCRIPTIONAL REGULATORY PROTEIN DCTD"/>
    <property type="match status" value="1"/>
</dbReference>
<dbReference type="PROSITE" id="PS50045">
    <property type="entry name" value="SIGMA54_INTERACT_4"/>
    <property type="match status" value="1"/>
</dbReference>
<dbReference type="FunFam" id="3.40.50.300:FF:000006">
    <property type="entry name" value="DNA-binding transcriptional regulator NtrC"/>
    <property type="match status" value="1"/>
</dbReference>
<evidence type="ECO:0000256" key="4">
    <source>
        <dbReference type="ARBA" id="ARBA00023163"/>
    </source>
</evidence>
<dbReference type="Pfam" id="PF25601">
    <property type="entry name" value="AAA_lid_14"/>
    <property type="match status" value="1"/>
</dbReference>
<dbReference type="Pfam" id="PF00158">
    <property type="entry name" value="Sigma54_activat"/>
    <property type="match status" value="1"/>
</dbReference>
<feature type="domain" description="PAC" evidence="8">
    <location>
        <begin position="254"/>
        <end position="306"/>
    </location>
</feature>
<dbReference type="GO" id="GO:0005524">
    <property type="term" value="F:ATP binding"/>
    <property type="evidence" value="ECO:0007669"/>
    <property type="project" value="UniProtKB-KW"/>
</dbReference>
<dbReference type="InterPro" id="IPR009057">
    <property type="entry name" value="Homeodomain-like_sf"/>
</dbReference>
<name>A0A239BR97_9FIRM</name>
<dbReference type="InterPro" id="IPR000014">
    <property type="entry name" value="PAS"/>
</dbReference>
<evidence type="ECO:0000256" key="5">
    <source>
        <dbReference type="SAM" id="Coils"/>
    </source>
</evidence>
<dbReference type="SMART" id="SM00091">
    <property type="entry name" value="PAS"/>
    <property type="match status" value="1"/>
</dbReference>
<dbReference type="PANTHER" id="PTHR32071">
    <property type="entry name" value="TRANSCRIPTIONAL REGULATORY PROTEIN"/>
    <property type="match status" value="1"/>
</dbReference>
<dbReference type="InterPro" id="IPR013767">
    <property type="entry name" value="PAS_fold"/>
</dbReference>
<keyword evidence="2" id="KW-0067">ATP-binding</keyword>
<dbReference type="GO" id="GO:0006355">
    <property type="term" value="P:regulation of DNA-templated transcription"/>
    <property type="evidence" value="ECO:0007669"/>
    <property type="project" value="InterPro"/>
</dbReference>
<feature type="domain" description="Sigma-54 factor interaction" evidence="6">
    <location>
        <begin position="316"/>
        <end position="546"/>
    </location>
</feature>
<keyword evidence="4" id="KW-0804">Transcription</keyword>
<keyword evidence="1" id="KW-0547">Nucleotide-binding</keyword>
<dbReference type="InterPro" id="IPR002078">
    <property type="entry name" value="Sigma_54_int"/>
</dbReference>
<dbReference type="InterPro" id="IPR029016">
    <property type="entry name" value="GAF-like_dom_sf"/>
</dbReference>